<keyword evidence="2" id="KW-0732">Signal</keyword>
<proteinExistence type="predicted"/>
<evidence type="ECO:0000313" key="3">
    <source>
        <dbReference type="EMBL" id="RRD48799.1"/>
    </source>
</evidence>
<feature type="chain" id="PRO_5038590028" evidence="2">
    <location>
        <begin position="20"/>
        <end position="213"/>
    </location>
</feature>
<feature type="region of interest" description="Disordered" evidence="1">
    <location>
        <begin position="21"/>
        <end position="55"/>
    </location>
</feature>
<dbReference type="PROSITE" id="PS51257">
    <property type="entry name" value="PROKAR_LIPOPROTEIN"/>
    <property type="match status" value="1"/>
</dbReference>
<accession>A0A3P1WQ95</accession>
<dbReference type="AlphaFoldDB" id="A0A3P1WQ95"/>
<comment type="caution">
    <text evidence="3">The sequence shown here is derived from an EMBL/GenBank/DDBJ whole genome shotgun (WGS) entry which is preliminary data.</text>
</comment>
<evidence type="ECO:0000256" key="2">
    <source>
        <dbReference type="SAM" id="SignalP"/>
    </source>
</evidence>
<dbReference type="EMBL" id="RQYT01000030">
    <property type="protein sequence ID" value="RRD48799.1"/>
    <property type="molecule type" value="Genomic_DNA"/>
</dbReference>
<name>A0A3P1WQ95_9ACTN</name>
<dbReference type="Proteomes" id="UP000280935">
    <property type="component" value="Unassembled WGS sequence"/>
</dbReference>
<gene>
    <name evidence="3" type="ORF">EII35_11375</name>
</gene>
<protein>
    <submittedName>
        <fullName evidence="3">Uncharacterized protein</fullName>
    </submittedName>
</protein>
<reference evidence="3 4" key="1">
    <citation type="submission" date="2018-11" db="EMBL/GenBank/DDBJ databases">
        <title>Genomes From Bacteria Associated with the Canine Oral Cavity: a Test Case for Automated Genome-Based Taxonomic Assignment.</title>
        <authorList>
            <person name="Coil D.A."/>
            <person name="Jospin G."/>
            <person name="Darling A.E."/>
            <person name="Wallis C."/>
            <person name="Davis I.J."/>
            <person name="Harris S."/>
            <person name="Eisen J.A."/>
            <person name="Holcombe L.J."/>
            <person name="O'Flynn C."/>
        </authorList>
    </citation>
    <scope>NUCLEOTIDE SEQUENCE [LARGE SCALE GENOMIC DNA]</scope>
    <source>
        <strain evidence="3 4">OH2822_COT-296</strain>
    </source>
</reference>
<evidence type="ECO:0000256" key="1">
    <source>
        <dbReference type="SAM" id="MobiDB-lite"/>
    </source>
</evidence>
<evidence type="ECO:0000313" key="4">
    <source>
        <dbReference type="Proteomes" id="UP000280935"/>
    </source>
</evidence>
<feature type="compositionally biased region" description="Low complexity" evidence="1">
    <location>
        <begin position="21"/>
        <end position="49"/>
    </location>
</feature>
<dbReference type="RefSeq" id="WP_125228588.1">
    <property type="nucleotide sequence ID" value="NZ_RQYT01000030.1"/>
</dbReference>
<dbReference type="OrthoDB" id="3734553at2"/>
<feature type="signal peptide" evidence="2">
    <location>
        <begin position="1"/>
        <end position="19"/>
    </location>
</feature>
<organism evidence="3 4">
    <name type="scientific">Arachnia propionica</name>
    <dbReference type="NCBI Taxonomy" id="1750"/>
    <lineage>
        <taxon>Bacteria</taxon>
        <taxon>Bacillati</taxon>
        <taxon>Actinomycetota</taxon>
        <taxon>Actinomycetes</taxon>
        <taxon>Propionibacteriales</taxon>
        <taxon>Propionibacteriaceae</taxon>
        <taxon>Arachnia</taxon>
    </lineage>
</organism>
<sequence>MLRSLFAATALLLVTACGADPAPAPASDATTTSAPEAAAAPASPDPTTAGGLDETSLPRTWLGFEAAVVKPEEGEFNPNGSWVHGQDPFLIATEAVPHCSDGPVPELPYPTAALTSTYRNADDLPGNGVAMEFATTEEASAWFTGYVAAVTSCAGVTGGLFEILDLDSSDTLLVDVRSYAGEIHSERAEVDGTVVRLLMAQTRETLDNLRVSP</sequence>